<dbReference type="AlphaFoldDB" id="A0A974WH80"/>
<evidence type="ECO:0000313" key="2">
    <source>
        <dbReference type="Proteomes" id="UP000662783"/>
    </source>
</evidence>
<protein>
    <submittedName>
        <fullName evidence="1">Uncharacterized protein</fullName>
    </submittedName>
</protein>
<dbReference type="EMBL" id="CP070608">
    <property type="protein sequence ID" value="QSE97658.1"/>
    <property type="molecule type" value="Genomic_DNA"/>
</dbReference>
<proteinExistence type="predicted"/>
<gene>
    <name evidence="1" type="ORF">JR347_00805</name>
</gene>
<keyword evidence="2" id="KW-1185">Reference proteome</keyword>
<evidence type="ECO:0000313" key="1">
    <source>
        <dbReference type="EMBL" id="QSE97658.1"/>
    </source>
</evidence>
<dbReference type="SUPFAM" id="SSF48371">
    <property type="entry name" value="ARM repeat"/>
    <property type="match status" value="1"/>
</dbReference>
<dbReference type="Proteomes" id="UP000662783">
    <property type="component" value="Chromosome"/>
</dbReference>
<sequence length="168" mass="19198">MDIKKELLKEHSKEQAEYIAAFIGTDKNRFKDLMSLFLGDDYRTSQRAAWAVSKCHDKNPELIAPYLKHMLQNLEKAHHDAVKRNTLRILQDIEIPESLWGKTADVCFKVMQSSAEPIAVKVFGMTVLANICQKVPELKNELRLIIEDQLPYGSAGFKSRAKKVLKDL</sequence>
<accession>A0A974WH80</accession>
<organism evidence="1 2">
    <name type="scientific">Fulvivirga lutea</name>
    <dbReference type="NCBI Taxonomy" id="2810512"/>
    <lineage>
        <taxon>Bacteria</taxon>
        <taxon>Pseudomonadati</taxon>
        <taxon>Bacteroidota</taxon>
        <taxon>Cytophagia</taxon>
        <taxon>Cytophagales</taxon>
        <taxon>Fulvivirgaceae</taxon>
        <taxon>Fulvivirga</taxon>
    </lineage>
</organism>
<reference evidence="1" key="1">
    <citation type="submission" date="2021-02" db="EMBL/GenBank/DDBJ databases">
        <title>Fulvivirga sp. S481 isolated from sea water.</title>
        <authorList>
            <person name="Bae S.S."/>
            <person name="Baek K."/>
        </authorList>
    </citation>
    <scope>NUCLEOTIDE SEQUENCE</scope>
    <source>
        <strain evidence="1">S481</strain>
    </source>
</reference>
<dbReference type="KEGG" id="fuv:JR347_00805"/>
<dbReference type="InterPro" id="IPR016024">
    <property type="entry name" value="ARM-type_fold"/>
</dbReference>
<dbReference type="RefSeq" id="WP_205722167.1">
    <property type="nucleotide sequence ID" value="NZ_CP070608.1"/>
</dbReference>
<name>A0A974WH80_9BACT</name>